<dbReference type="Ensembl" id="ENSMLET00000030322.1">
    <property type="protein sequence ID" value="ENSMLEP00000007045.1"/>
    <property type="gene ID" value="ENSMLEG00000027481.1"/>
</dbReference>
<dbReference type="Proteomes" id="UP000233140">
    <property type="component" value="Unassembled WGS sequence"/>
</dbReference>
<accession>A0A2K5XUT4</accession>
<evidence type="ECO:0000313" key="1">
    <source>
        <dbReference type="Ensembl" id="ENSMLEP00000007045.1"/>
    </source>
</evidence>
<name>A0A2K5XUT4_MANLE</name>
<sequence length="157" mass="17371">MPTTACVTAPSHAHGSDGMQLCTMFVLVWLGDQGCICATFVCDGMCLVWPWLRLYLQLSGQQQEHLGHYQDKGALEEKHSEEGLWEGLRMGRRNGNQASLLHLPRPPLVSLRFQTQELGALVTTKAAPAWTLPAPPLQPLPCFSSWHSSSWTPPVPQ</sequence>
<dbReference type="AlphaFoldDB" id="A0A2K5XUT4"/>
<protein>
    <submittedName>
        <fullName evidence="1">Uncharacterized protein</fullName>
    </submittedName>
</protein>
<keyword evidence="2" id="KW-1185">Reference proteome</keyword>
<reference evidence="1" key="2">
    <citation type="submission" date="2025-09" db="UniProtKB">
        <authorList>
            <consortium name="Ensembl"/>
        </authorList>
    </citation>
    <scope>IDENTIFICATION</scope>
</reference>
<dbReference type="OMA" id="CLVWPWL"/>
<proteinExistence type="predicted"/>
<evidence type="ECO:0000313" key="2">
    <source>
        <dbReference type="Proteomes" id="UP000233140"/>
    </source>
</evidence>
<dbReference type="GeneTree" id="ENSGT00910000147239"/>
<reference evidence="1" key="1">
    <citation type="submission" date="2025-08" db="UniProtKB">
        <authorList>
            <consortium name="Ensembl"/>
        </authorList>
    </citation>
    <scope>IDENTIFICATION</scope>
</reference>
<organism evidence="1 2">
    <name type="scientific">Mandrillus leucophaeus</name>
    <name type="common">Drill</name>
    <name type="synonym">Papio leucophaeus</name>
    <dbReference type="NCBI Taxonomy" id="9568"/>
    <lineage>
        <taxon>Eukaryota</taxon>
        <taxon>Metazoa</taxon>
        <taxon>Chordata</taxon>
        <taxon>Craniata</taxon>
        <taxon>Vertebrata</taxon>
        <taxon>Euteleostomi</taxon>
        <taxon>Mammalia</taxon>
        <taxon>Eutheria</taxon>
        <taxon>Euarchontoglires</taxon>
        <taxon>Primates</taxon>
        <taxon>Haplorrhini</taxon>
        <taxon>Catarrhini</taxon>
        <taxon>Cercopithecidae</taxon>
        <taxon>Cercopithecinae</taxon>
        <taxon>Mandrillus</taxon>
    </lineage>
</organism>